<feature type="transmembrane region" description="Helical" evidence="7">
    <location>
        <begin position="253"/>
        <end position="277"/>
    </location>
</feature>
<accession>A0A9X3EZB2</accession>
<feature type="transmembrane region" description="Helical" evidence="7">
    <location>
        <begin position="106"/>
        <end position="128"/>
    </location>
</feature>
<dbReference type="EMBL" id="JAPNKE010000002">
    <property type="protein sequence ID" value="MCY1013144.1"/>
    <property type="molecule type" value="Genomic_DNA"/>
</dbReference>
<comment type="subcellular location">
    <subcellularLocation>
        <location evidence="1">Cell membrane</location>
        <topology evidence="1">Multi-pass membrane protein</topology>
    </subcellularLocation>
</comment>
<dbReference type="InterPro" id="IPR000515">
    <property type="entry name" value="MetI-like"/>
</dbReference>
<dbReference type="RefSeq" id="WP_267776859.1">
    <property type="nucleotide sequence ID" value="NZ_JAPNKE010000002.1"/>
</dbReference>
<feature type="transmembrane region" description="Helical" evidence="7">
    <location>
        <begin position="172"/>
        <end position="195"/>
    </location>
</feature>
<dbReference type="AlphaFoldDB" id="A0A9X3EZB2"/>
<keyword evidence="5 7" id="KW-1133">Transmembrane helix</keyword>
<reference evidence="10" key="1">
    <citation type="submission" date="2022-11" db="EMBL/GenBank/DDBJ databases">
        <title>Minimal conservation of predation-associated metabolite biosynthetic gene clusters underscores biosynthetic potential of Myxococcota including descriptions for ten novel species: Archangium lansinium sp. nov., Myxococcus landrumus sp. nov., Nannocystis bai.</title>
        <authorList>
            <person name="Ahearne A."/>
            <person name="Stevens C."/>
            <person name="Phillips K."/>
        </authorList>
    </citation>
    <scope>NUCLEOTIDE SEQUENCE</scope>
    <source>
        <strain evidence="10">Na p29</strain>
    </source>
</reference>
<name>A0A9X3EZB2_9BACT</name>
<feature type="domain" description="ABC transmembrane type-1" evidence="8">
    <location>
        <begin position="121"/>
        <end position="316"/>
    </location>
</feature>
<dbReference type="GO" id="GO:0005886">
    <property type="term" value="C:plasma membrane"/>
    <property type="evidence" value="ECO:0007669"/>
    <property type="project" value="UniProtKB-SubCell"/>
</dbReference>
<keyword evidence="2" id="KW-0813">Transport</keyword>
<keyword evidence="11" id="KW-1185">Reference proteome</keyword>
<evidence type="ECO:0000256" key="1">
    <source>
        <dbReference type="ARBA" id="ARBA00004651"/>
    </source>
</evidence>
<dbReference type="Pfam" id="PF19300">
    <property type="entry name" value="BPD_transp_1_N"/>
    <property type="match status" value="1"/>
</dbReference>
<evidence type="ECO:0000256" key="7">
    <source>
        <dbReference type="SAM" id="Phobius"/>
    </source>
</evidence>
<dbReference type="Gene3D" id="1.10.3720.10">
    <property type="entry name" value="MetI-like"/>
    <property type="match status" value="1"/>
</dbReference>
<organism evidence="10 11">
    <name type="scientific">Nannocystis pusilla</name>
    <dbReference type="NCBI Taxonomy" id="889268"/>
    <lineage>
        <taxon>Bacteria</taxon>
        <taxon>Pseudomonadati</taxon>
        <taxon>Myxococcota</taxon>
        <taxon>Polyangia</taxon>
        <taxon>Nannocystales</taxon>
        <taxon>Nannocystaceae</taxon>
        <taxon>Nannocystis</taxon>
    </lineage>
</organism>
<evidence type="ECO:0000256" key="4">
    <source>
        <dbReference type="ARBA" id="ARBA00022692"/>
    </source>
</evidence>
<evidence type="ECO:0000313" key="10">
    <source>
        <dbReference type="EMBL" id="MCY1013144.1"/>
    </source>
</evidence>
<keyword evidence="6 7" id="KW-0472">Membrane</keyword>
<evidence type="ECO:0000256" key="3">
    <source>
        <dbReference type="ARBA" id="ARBA00022475"/>
    </source>
</evidence>
<feature type="transmembrane region" description="Helical" evidence="7">
    <location>
        <begin position="140"/>
        <end position="160"/>
    </location>
</feature>
<dbReference type="GO" id="GO:0055085">
    <property type="term" value="P:transmembrane transport"/>
    <property type="evidence" value="ECO:0007669"/>
    <property type="project" value="InterPro"/>
</dbReference>
<dbReference type="InterPro" id="IPR045621">
    <property type="entry name" value="BPD_transp_1_N"/>
</dbReference>
<keyword evidence="3" id="KW-1003">Cell membrane</keyword>
<dbReference type="PANTHER" id="PTHR43163:SF6">
    <property type="entry name" value="DIPEPTIDE TRANSPORT SYSTEM PERMEASE PROTEIN DPPB-RELATED"/>
    <property type="match status" value="1"/>
</dbReference>
<dbReference type="Pfam" id="PF00528">
    <property type="entry name" value="BPD_transp_1"/>
    <property type="match status" value="1"/>
</dbReference>
<keyword evidence="4 7" id="KW-0812">Transmembrane</keyword>
<dbReference type="InterPro" id="IPR035906">
    <property type="entry name" value="MetI-like_sf"/>
</dbReference>
<proteinExistence type="predicted"/>
<protein>
    <submittedName>
        <fullName evidence="10">ABC transporter permease</fullName>
    </submittedName>
</protein>
<feature type="domain" description="ABC transporter type 1 GsiC-like N-terminal" evidence="9">
    <location>
        <begin position="13"/>
        <end position="77"/>
    </location>
</feature>
<evidence type="ECO:0000259" key="9">
    <source>
        <dbReference type="Pfam" id="PF19300"/>
    </source>
</evidence>
<feature type="transmembrane region" description="Helical" evidence="7">
    <location>
        <begin position="283"/>
        <end position="310"/>
    </location>
</feature>
<sequence length="320" mass="33600">MSSPRPPIPWPAVLRRLVVAAASLVLVAALVFATFEWLADPAALRLGRGASPEAREALRAAMGLDRSFGTRLLEHVARAITFDFGPSQARGEPAGALMLQALGPTLAYALPGWLLGTAAAVLGGLAAARRRGVDRALSGLSTAVISTSSVIVVVLAQHVLAHRLGWFPVLGWPLAGAGASPLAYVMLPALVWALLQWGPDVRHYRAVFERELAAPHLDGLRARGVPERRALRHALRAAVGPIVARVGQRLSHVVVGSVVIEELFNIPGLGALLVAAIHEADAALVQAIAVATAAVTIAGQALCDGVVWLVDPRVRRRDVA</sequence>
<evidence type="ECO:0000259" key="8">
    <source>
        <dbReference type="Pfam" id="PF00528"/>
    </source>
</evidence>
<evidence type="ECO:0000256" key="6">
    <source>
        <dbReference type="ARBA" id="ARBA00023136"/>
    </source>
</evidence>
<gene>
    <name evidence="10" type="ORF">OV079_47975</name>
</gene>
<comment type="caution">
    <text evidence="10">The sequence shown here is derived from an EMBL/GenBank/DDBJ whole genome shotgun (WGS) entry which is preliminary data.</text>
</comment>
<evidence type="ECO:0000256" key="5">
    <source>
        <dbReference type="ARBA" id="ARBA00022989"/>
    </source>
</evidence>
<dbReference type="PANTHER" id="PTHR43163">
    <property type="entry name" value="DIPEPTIDE TRANSPORT SYSTEM PERMEASE PROTEIN DPPB-RELATED"/>
    <property type="match status" value="1"/>
</dbReference>
<dbReference type="Proteomes" id="UP001150924">
    <property type="component" value="Unassembled WGS sequence"/>
</dbReference>
<evidence type="ECO:0000256" key="2">
    <source>
        <dbReference type="ARBA" id="ARBA00022448"/>
    </source>
</evidence>
<dbReference type="SUPFAM" id="SSF161098">
    <property type="entry name" value="MetI-like"/>
    <property type="match status" value="1"/>
</dbReference>
<evidence type="ECO:0000313" key="11">
    <source>
        <dbReference type="Proteomes" id="UP001150924"/>
    </source>
</evidence>